<dbReference type="Proteomes" id="UP000050482">
    <property type="component" value="Unassembled WGS sequence"/>
</dbReference>
<feature type="domain" description="Rv2525c-like glycoside hydrolase-like" evidence="1">
    <location>
        <begin position="44"/>
        <end position="192"/>
    </location>
</feature>
<dbReference type="SUPFAM" id="SSF51445">
    <property type="entry name" value="(Trans)glycosidases"/>
    <property type="match status" value="1"/>
</dbReference>
<organism evidence="2 3">
    <name type="scientific">Alicyclobacillus ferrooxydans</name>
    <dbReference type="NCBI Taxonomy" id="471514"/>
    <lineage>
        <taxon>Bacteria</taxon>
        <taxon>Bacillati</taxon>
        <taxon>Bacillota</taxon>
        <taxon>Bacilli</taxon>
        <taxon>Bacillales</taxon>
        <taxon>Alicyclobacillaceae</taxon>
        <taxon>Alicyclobacillus</taxon>
    </lineage>
</organism>
<dbReference type="Pfam" id="PF08924">
    <property type="entry name" value="Rv2525c_GlyHyd-like"/>
    <property type="match status" value="1"/>
</dbReference>
<evidence type="ECO:0000259" key="1">
    <source>
        <dbReference type="Pfam" id="PF08924"/>
    </source>
</evidence>
<evidence type="ECO:0000313" key="2">
    <source>
        <dbReference type="EMBL" id="KPV45392.1"/>
    </source>
</evidence>
<dbReference type="EMBL" id="LJCO01000011">
    <property type="protein sequence ID" value="KPV45392.1"/>
    <property type="molecule type" value="Genomic_DNA"/>
</dbReference>
<sequence>MTSAGTGGSSSGGHTGPYYGVDSAAQVTSTFYDCVVSQYGKPDFWGRYLTRVSGVSDGLTSSEVSFLHSKGVKILPIFNGFSQATGLSNGQQDAHMAIAAAKALGVPNGTALFADVEVTYAVDSAWIEGYVETILQSPYLPGIYANPVTGSFNSAYCAALSANSAMKQTIIWSNEREPGVTSKSKAPAWNPAVPTCPATVEVWQFGENGNACSAGVDTNLALPAGYSKFW</sequence>
<keyword evidence="3" id="KW-1185">Reference proteome</keyword>
<dbReference type="PATRIC" id="fig|471514.4.peg.2855"/>
<accession>A0A0P9CJ63</accession>
<dbReference type="AlphaFoldDB" id="A0A0P9CJ63"/>
<gene>
    <name evidence="2" type="ORF">AN477_02625</name>
</gene>
<dbReference type="Gene3D" id="3.20.20.80">
    <property type="entry name" value="Glycosidases"/>
    <property type="match status" value="1"/>
</dbReference>
<evidence type="ECO:0000313" key="3">
    <source>
        <dbReference type="Proteomes" id="UP000050482"/>
    </source>
</evidence>
<protein>
    <recommendedName>
        <fullName evidence="1">Rv2525c-like glycoside hydrolase-like domain-containing protein</fullName>
    </recommendedName>
</protein>
<dbReference type="InterPro" id="IPR017853">
    <property type="entry name" value="GH"/>
</dbReference>
<name>A0A0P9CJ63_9BACL</name>
<proteinExistence type="predicted"/>
<dbReference type="InterPro" id="IPR015020">
    <property type="entry name" value="Rv2525c-like_Glyco_Hydro-like"/>
</dbReference>
<comment type="caution">
    <text evidence="2">The sequence shown here is derived from an EMBL/GenBank/DDBJ whole genome shotgun (WGS) entry which is preliminary data.</text>
</comment>
<reference evidence="2 3" key="1">
    <citation type="submission" date="2015-09" db="EMBL/GenBank/DDBJ databases">
        <title>Draft genome sequence of Alicyclobacillus ferrooxydans DSM 22381.</title>
        <authorList>
            <person name="Hemp J."/>
        </authorList>
    </citation>
    <scope>NUCLEOTIDE SEQUENCE [LARGE SCALE GENOMIC DNA]</scope>
    <source>
        <strain evidence="2 3">TC-34</strain>
    </source>
</reference>